<evidence type="ECO:0000313" key="6">
    <source>
        <dbReference type="EMBL" id="CAI2383847.1"/>
    </source>
</evidence>
<evidence type="ECO:0000313" key="7">
    <source>
        <dbReference type="Proteomes" id="UP001295684"/>
    </source>
</evidence>
<evidence type="ECO:0000256" key="1">
    <source>
        <dbReference type="ARBA" id="ARBA00022729"/>
    </source>
</evidence>
<feature type="transmembrane region" description="Helical" evidence="5">
    <location>
        <begin position="666"/>
        <end position="691"/>
    </location>
</feature>
<keyword evidence="5" id="KW-0812">Transmembrane</keyword>
<evidence type="ECO:0000256" key="5">
    <source>
        <dbReference type="SAM" id="Phobius"/>
    </source>
</evidence>
<feature type="transmembrane region" description="Helical" evidence="5">
    <location>
        <begin position="581"/>
        <end position="598"/>
    </location>
</feature>
<dbReference type="GO" id="GO:0004222">
    <property type="term" value="F:metalloendopeptidase activity"/>
    <property type="evidence" value="ECO:0007669"/>
    <property type="project" value="TreeGrafter"/>
</dbReference>
<keyword evidence="2" id="KW-0677">Repeat</keyword>
<feature type="transmembrane region" description="Helical" evidence="5">
    <location>
        <begin position="523"/>
        <end position="545"/>
    </location>
</feature>
<dbReference type="EMBL" id="CAMPGE010026155">
    <property type="protein sequence ID" value="CAI2383847.1"/>
    <property type="molecule type" value="Genomic_DNA"/>
</dbReference>
<dbReference type="GO" id="GO:0006508">
    <property type="term" value="P:proteolysis"/>
    <property type="evidence" value="ECO:0007669"/>
    <property type="project" value="TreeGrafter"/>
</dbReference>
<sequence>MEIEPGYSCAGGSISSSDICSTSCEASPGVCYDGNTADDDGCSSTCQVEPGYSCRTIDASYTCLAYCKDGLKKPSEQCDDGQLDIATYPGCNLDCTIAVGYECLGGTPSSADVCNPICGDGIKMPGEGCDDGNKDPADGCSPTCTEETGFSCLGGSPTSADTCSSVCGDSIKTHVEACDDGNGFSNDGCSNTCLIEIGYDCTGGSLTSADTCSSICGDGIKVTPELCDDGNDSPNDGCSNTCLIEIGYDCIGGSLTSADTCSSICGDGIKVTPELCDDGNLDDEDGCNSDCTLIEDDYACIGGSTSGPDTCDIVCGNGILLPSTDPILECDDGNTDNGDGCSENCRVEDNWICTEGSLTSPSVCNLCELDFCTKCESQDHTVCTLCDRGYELDKDSLCTKTTELFMTDDGKRVVSSSQYISMVAVGASFLSSVLKMSSPVAVWAILNQMQLMGLVTLTRVYIPDDPKGMLLGEGSGIPFSLLSLKPAIVPFYNDLDEMMNFNQSAVELEAIGLESGSSLINNVGLIVSIVLYTILHIFIFCMPKCKVKTEKQKCRKFCNASVDSLAKLFTFTIYIRTFIESYQYCLLSAFSAFMRMEFNTMQTKVSVMFSIPMFFCCCCFLQLSLYIVYLLNNEFEKEPKKCKEFLSGVKEKNWARLYCFFGLLRRLLFCSFVIFCVAIGTQLLIVGFLLIQLPYLAYILIIRPLKETKDNLMESINEILLTVIILYLCIVNTPEAWSSILTSTLLYILFAHLIVIALIPTVTCFFASGKIIKKATSKSSVIHVQALQNPGEIRLDLTNAQSGLPSRTSSVLTGSPMQKWPSLKPTELQPTIKFQ</sequence>
<keyword evidence="1" id="KW-0732">Signal</keyword>
<feature type="compositionally biased region" description="Polar residues" evidence="4">
    <location>
        <begin position="805"/>
        <end position="816"/>
    </location>
</feature>
<dbReference type="PANTHER" id="PTHR46130">
    <property type="entry name" value="LAMGL DOMAIN-CONTAINING PROTEIN"/>
    <property type="match status" value="1"/>
</dbReference>
<comment type="caution">
    <text evidence="6">The sequence shown here is derived from an EMBL/GenBank/DDBJ whole genome shotgun (WGS) entry which is preliminary data.</text>
</comment>
<dbReference type="PANTHER" id="PTHR46130:SF3">
    <property type="entry name" value="CHROMOSOME UNDETERMINED SCAFFOLD_33, WHOLE GENOME SHOTGUN SEQUENCE"/>
    <property type="match status" value="1"/>
</dbReference>
<keyword evidence="7" id="KW-1185">Reference proteome</keyword>
<dbReference type="AlphaFoldDB" id="A0AAD1Y380"/>
<dbReference type="GO" id="GO:0005615">
    <property type="term" value="C:extracellular space"/>
    <property type="evidence" value="ECO:0007669"/>
    <property type="project" value="TreeGrafter"/>
</dbReference>
<keyword evidence="5" id="KW-0472">Membrane</keyword>
<proteinExistence type="predicted"/>
<dbReference type="Proteomes" id="UP001295684">
    <property type="component" value="Unassembled WGS sequence"/>
</dbReference>
<feature type="transmembrane region" description="Helical" evidence="5">
    <location>
        <begin position="605"/>
        <end position="629"/>
    </location>
</feature>
<dbReference type="InterPro" id="IPR011936">
    <property type="entry name" value="Myxo_disulph_rpt"/>
</dbReference>
<feature type="transmembrane region" description="Helical" evidence="5">
    <location>
        <begin position="712"/>
        <end position="733"/>
    </location>
</feature>
<gene>
    <name evidence="6" type="ORF">ECRASSUSDP1_LOCUS25359</name>
</gene>
<organism evidence="6 7">
    <name type="scientific">Euplotes crassus</name>
    <dbReference type="NCBI Taxonomy" id="5936"/>
    <lineage>
        <taxon>Eukaryota</taxon>
        <taxon>Sar</taxon>
        <taxon>Alveolata</taxon>
        <taxon>Ciliophora</taxon>
        <taxon>Intramacronucleata</taxon>
        <taxon>Spirotrichea</taxon>
        <taxon>Hypotrichia</taxon>
        <taxon>Euplotida</taxon>
        <taxon>Euplotidae</taxon>
        <taxon>Moneuplotes</taxon>
    </lineage>
</organism>
<dbReference type="Pfam" id="PF13948">
    <property type="entry name" value="DUF4215"/>
    <property type="match status" value="4"/>
</dbReference>
<protein>
    <recommendedName>
        <fullName evidence="8">Disintegrin domain-containing protein</fullName>
    </recommendedName>
</protein>
<feature type="region of interest" description="Disordered" evidence="4">
    <location>
        <begin position="805"/>
        <end position="835"/>
    </location>
</feature>
<feature type="transmembrane region" description="Helical" evidence="5">
    <location>
        <begin position="745"/>
        <end position="768"/>
    </location>
</feature>
<evidence type="ECO:0000256" key="2">
    <source>
        <dbReference type="ARBA" id="ARBA00022737"/>
    </source>
</evidence>
<accession>A0AAD1Y380</accession>
<dbReference type="GO" id="GO:0007166">
    <property type="term" value="P:cell surface receptor signaling pathway"/>
    <property type="evidence" value="ECO:0007669"/>
    <property type="project" value="TreeGrafter"/>
</dbReference>
<keyword evidence="3" id="KW-1015">Disulfide bond</keyword>
<evidence type="ECO:0000256" key="3">
    <source>
        <dbReference type="ARBA" id="ARBA00023157"/>
    </source>
</evidence>
<dbReference type="NCBIfam" id="TIGR02232">
    <property type="entry name" value="myxo_disulf_rpt"/>
    <property type="match status" value="7"/>
</dbReference>
<reference evidence="6" key="1">
    <citation type="submission" date="2023-07" db="EMBL/GenBank/DDBJ databases">
        <authorList>
            <consortium name="AG Swart"/>
            <person name="Singh M."/>
            <person name="Singh A."/>
            <person name="Seah K."/>
            <person name="Emmerich C."/>
        </authorList>
    </citation>
    <scope>NUCLEOTIDE SEQUENCE</scope>
    <source>
        <strain evidence="6">DP1</strain>
    </source>
</reference>
<dbReference type="InterPro" id="IPR043543">
    <property type="entry name" value="PAPPA/PAPPA2"/>
</dbReference>
<evidence type="ECO:0000256" key="4">
    <source>
        <dbReference type="SAM" id="MobiDB-lite"/>
    </source>
</evidence>
<name>A0AAD1Y380_EUPCR</name>
<keyword evidence="5" id="KW-1133">Transmembrane helix</keyword>
<evidence type="ECO:0008006" key="8">
    <source>
        <dbReference type="Google" id="ProtNLM"/>
    </source>
</evidence>